<evidence type="ECO:0000313" key="4">
    <source>
        <dbReference type="Proteomes" id="UP000076128"/>
    </source>
</evidence>
<evidence type="ECO:0000256" key="2">
    <source>
        <dbReference type="ARBA" id="ARBA00022737"/>
    </source>
</evidence>
<dbReference type="Proteomes" id="UP000076128">
    <property type="component" value="Chromosome"/>
</dbReference>
<keyword evidence="2" id="KW-0677">Repeat</keyword>
<protein>
    <submittedName>
        <fullName evidence="3">Leucine-rich repeat-containing protein</fullName>
    </submittedName>
</protein>
<dbReference type="PANTHER" id="PTHR46652">
    <property type="entry name" value="LEUCINE-RICH REPEAT AND IQ DOMAIN-CONTAINING PROTEIN 1-RELATED"/>
    <property type="match status" value="1"/>
</dbReference>
<dbReference type="EMBL" id="CP012661">
    <property type="protein sequence ID" value="AMY69281.1"/>
    <property type="molecule type" value="Genomic_DNA"/>
</dbReference>
<name>A0A159Z2S1_9RHOB</name>
<sequence length="617" mass="66339">MEETAAEAAYAAALDEIERVKREGGRELDLSSEPYRALDRIPPEVAGIEGLQEFSLSQTEICDLAPLAGLTALRKLVLNQTAVADLTPLAEIASLQWLELSQTAVADVTPIAGLTGLRWLEFNQTAVADLAPLASHTALQGLYFATTAVCDSTPLSGLTALRGLGCNQTKVADLQPIASLTALRWLWLSDTAVADISPISNLIGLEGLGLSQTSVTDLAPLARLTALQVLWLDRTAIFDLAPLRNLTALADLTLNTSNISDLRPISKMVMLGTNRPPGLSFADTPATRLDAELARLALVEDEEDRARQTLAYLNSLPPWPEPYTPKARPDGLPPEPIGALPAPPEQDAALPLIWGEKGFAFLAAQIGADSVTEAVLGDLLPLIEDLRRKGNRHDDLYRLAGELQERATGEISTLNMVKLHLSYQKLRRVYLGREGRAERFDDETVSAIAGVLEIVPGVTLADAGVQVLIERQEQERARKVAPEVAAAEAQVLVSVQAEDAPFDPAVKDAARVILLPGMDDRLSASRGILSRNTVVVVLKHVRGAVAAGAIGGPVGNYVYDHGPQLLALAQTMGDDAFFWAQMILAKFKGQYELAMGIAREVAQAGPVRLRRDRPDKP</sequence>
<dbReference type="Gene3D" id="3.80.10.10">
    <property type="entry name" value="Ribonuclease Inhibitor"/>
    <property type="match status" value="1"/>
</dbReference>
<organism evidence="3 4">
    <name type="scientific">Frigidibacter mobilis</name>
    <dbReference type="NCBI Taxonomy" id="1335048"/>
    <lineage>
        <taxon>Bacteria</taxon>
        <taxon>Pseudomonadati</taxon>
        <taxon>Pseudomonadota</taxon>
        <taxon>Alphaproteobacteria</taxon>
        <taxon>Rhodobacterales</taxon>
        <taxon>Paracoccaceae</taxon>
        <taxon>Frigidibacter</taxon>
    </lineage>
</organism>
<accession>A0A159Z2S1</accession>
<dbReference type="STRING" id="1335048.AKL17_2033"/>
<dbReference type="KEGG" id="daa:AKL17_2033"/>
<dbReference type="InterPro" id="IPR032675">
    <property type="entry name" value="LRR_dom_sf"/>
</dbReference>
<gene>
    <name evidence="3" type="ORF">AKL17_2033</name>
</gene>
<evidence type="ECO:0000256" key="1">
    <source>
        <dbReference type="ARBA" id="ARBA00022614"/>
    </source>
</evidence>
<dbReference type="PANTHER" id="PTHR46652:SF3">
    <property type="entry name" value="LEUCINE-RICH REPEAT-CONTAINING PROTEIN 9"/>
    <property type="match status" value="1"/>
</dbReference>
<reference evidence="3 4" key="1">
    <citation type="submission" date="2015-09" db="EMBL/GenBank/DDBJ databases">
        <title>Complete genome sequence of Defluviimonas alba cai42t isolated from an oilfield in Xinjiang.</title>
        <authorList>
            <person name="Geng S."/>
            <person name="Pan X."/>
            <person name="Wu X."/>
        </authorList>
    </citation>
    <scope>NUCLEOTIDE SEQUENCE [LARGE SCALE GENOMIC DNA]</scope>
    <source>
        <strain evidence="4">cai42</strain>
    </source>
</reference>
<keyword evidence="1" id="KW-0433">Leucine-rich repeat</keyword>
<dbReference type="InterPro" id="IPR050836">
    <property type="entry name" value="SDS22/Internalin_LRR"/>
</dbReference>
<dbReference type="PATRIC" id="fig|1335048.3.peg.2122"/>
<dbReference type="RefSeq" id="WP_166507087.1">
    <property type="nucleotide sequence ID" value="NZ_CP012661.1"/>
</dbReference>
<evidence type="ECO:0000313" key="3">
    <source>
        <dbReference type="EMBL" id="AMY69281.1"/>
    </source>
</evidence>
<dbReference type="AlphaFoldDB" id="A0A159Z2S1"/>
<dbReference type="SUPFAM" id="SSF52058">
    <property type="entry name" value="L domain-like"/>
    <property type="match status" value="1"/>
</dbReference>
<proteinExistence type="predicted"/>
<keyword evidence="4" id="KW-1185">Reference proteome</keyword>